<gene>
    <name evidence="8" type="ORF">ONE63_000613</name>
</gene>
<evidence type="ECO:0000313" key="8">
    <source>
        <dbReference type="EMBL" id="KAJ1531976.1"/>
    </source>
</evidence>
<dbReference type="PROSITE" id="PS00122">
    <property type="entry name" value="CARBOXYLESTERASE_B_1"/>
    <property type="match status" value="1"/>
</dbReference>
<evidence type="ECO:0000256" key="4">
    <source>
        <dbReference type="ARBA" id="ARBA00023180"/>
    </source>
</evidence>
<evidence type="ECO:0000256" key="2">
    <source>
        <dbReference type="ARBA" id="ARBA00022487"/>
    </source>
</evidence>
<dbReference type="InterPro" id="IPR050309">
    <property type="entry name" value="Type-B_Carboxylest/Lipase"/>
</dbReference>
<keyword evidence="9" id="KW-1185">Reference proteome</keyword>
<evidence type="ECO:0000256" key="6">
    <source>
        <dbReference type="SAM" id="Phobius"/>
    </source>
</evidence>
<protein>
    <recommendedName>
        <fullName evidence="5">Carboxylic ester hydrolase</fullName>
        <ecNumber evidence="5">3.1.1.-</ecNumber>
    </recommendedName>
</protein>
<dbReference type="EMBL" id="JAPTSV010000001">
    <property type="protein sequence ID" value="KAJ1531976.1"/>
    <property type="molecule type" value="Genomic_DNA"/>
</dbReference>
<keyword evidence="3 5" id="KW-0378">Hydrolase</keyword>
<feature type="domain" description="Carboxylesterase type B" evidence="7">
    <location>
        <begin position="43"/>
        <end position="547"/>
    </location>
</feature>
<dbReference type="Gene3D" id="3.40.50.1820">
    <property type="entry name" value="alpha/beta hydrolase"/>
    <property type="match status" value="1"/>
</dbReference>
<proteinExistence type="inferred from homology"/>
<accession>A0AAV7Y636</accession>
<dbReference type="InterPro" id="IPR029058">
    <property type="entry name" value="AB_hydrolase_fold"/>
</dbReference>
<evidence type="ECO:0000256" key="5">
    <source>
        <dbReference type="RuleBase" id="RU361235"/>
    </source>
</evidence>
<feature type="transmembrane region" description="Helical" evidence="6">
    <location>
        <begin position="12"/>
        <end position="32"/>
    </location>
</feature>
<evidence type="ECO:0000256" key="3">
    <source>
        <dbReference type="ARBA" id="ARBA00022801"/>
    </source>
</evidence>
<dbReference type="SUPFAM" id="SSF53474">
    <property type="entry name" value="alpha/beta-Hydrolases"/>
    <property type="match status" value="1"/>
</dbReference>
<name>A0AAV7Y636_9NEOP</name>
<dbReference type="EC" id="3.1.1.-" evidence="5"/>
<comment type="caution">
    <text evidence="8">The sequence shown here is derived from an EMBL/GenBank/DDBJ whole genome shotgun (WGS) entry which is preliminary data.</text>
</comment>
<dbReference type="InterPro" id="IPR019826">
    <property type="entry name" value="Carboxylesterase_B_AS"/>
</dbReference>
<reference evidence="8" key="1">
    <citation type="submission" date="2022-12" db="EMBL/GenBank/DDBJ databases">
        <title>Chromosome-level genome assembly of the bean flower thrips Megalurothrips usitatus.</title>
        <authorList>
            <person name="Ma L."/>
            <person name="Liu Q."/>
            <person name="Li H."/>
            <person name="Cai W."/>
        </authorList>
    </citation>
    <scope>NUCLEOTIDE SEQUENCE</scope>
    <source>
        <strain evidence="8">Cailab_2022a</strain>
    </source>
</reference>
<dbReference type="GO" id="GO:0052689">
    <property type="term" value="F:carboxylic ester hydrolase activity"/>
    <property type="evidence" value="ECO:0007669"/>
    <property type="project" value="UniProtKB-KW"/>
</dbReference>
<evidence type="ECO:0000259" key="7">
    <source>
        <dbReference type="Pfam" id="PF00135"/>
    </source>
</evidence>
<keyword evidence="2" id="KW-0719">Serine esterase</keyword>
<dbReference type="InterPro" id="IPR019819">
    <property type="entry name" value="Carboxylesterase_B_CS"/>
</dbReference>
<keyword evidence="4" id="KW-0325">Glycoprotein</keyword>
<dbReference type="PROSITE" id="PS00941">
    <property type="entry name" value="CARBOXYLESTERASE_B_2"/>
    <property type="match status" value="1"/>
</dbReference>
<organism evidence="8 9">
    <name type="scientific">Megalurothrips usitatus</name>
    <name type="common">bean blossom thrips</name>
    <dbReference type="NCBI Taxonomy" id="439358"/>
    <lineage>
        <taxon>Eukaryota</taxon>
        <taxon>Metazoa</taxon>
        <taxon>Ecdysozoa</taxon>
        <taxon>Arthropoda</taxon>
        <taxon>Hexapoda</taxon>
        <taxon>Insecta</taxon>
        <taxon>Pterygota</taxon>
        <taxon>Neoptera</taxon>
        <taxon>Paraneoptera</taxon>
        <taxon>Thysanoptera</taxon>
        <taxon>Terebrantia</taxon>
        <taxon>Thripoidea</taxon>
        <taxon>Thripidae</taxon>
        <taxon>Megalurothrips</taxon>
    </lineage>
</organism>
<dbReference type="Pfam" id="PF00135">
    <property type="entry name" value="COesterase"/>
    <property type="match status" value="1"/>
</dbReference>
<dbReference type="AlphaFoldDB" id="A0AAV7Y636"/>
<keyword evidence="6" id="KW-1133">Transmembrane helix</keyword>
<comment type="similarity">
    <text evidence="1 5">Belongs to the type-B carboxylesterase/lipase family.</text>
</comment>
<evidence type="ECO:0000313" key="9">
    <source>
        <dbReference type="Proteomes" id="UP001075354"/>
    </source>
</evidence>
<dbReference type="Proteomes" id="UP001075354">
    <property type="component" value="Chromosome 1"/>
</dbReference>
<sequence length="628" mass="70021">MARCRVCTRAGVFFSALAILLALTALFFGVYLNKNGSSNKGARPTVTVRTGILEGEWLSGAQGDDFKFASFRGIPYAQPPVGALRFKAPRPAFNWTGIRQAKEEGSECMQQSLVTGKMVGSEDCLFLNVYSPRLPTNDKKLPVYFFVYGGAFITGSSTRSLYGPEFFMLNDIVVVTVNYRVNVFGFLNLDDDNVPGNAGIKDLIAALKWVRRNIAAFGGDPNSITVGGQSSGAAAAHWLTLLPESRDLIRGVALESGSATHSWAYNEDNFDVALDLGRRLPGAPDNLQDISRLVMELSAETIMQASIPMANQRMMDLATQIPYATSPERSKRIAIEDQPLIKQDPERYVLDHSLKSVPMFMGMNSREYLAGFYTYGYAANPDKMHNRIAHLENTIPKNIIPFRDTLSFLNLTKNTFPSFDDVLLSVGDHFFKRNDTSCDETCTFKKYLDDISFGVDCHRLAELRARAKRSNTFVYRFGIRTAYSASPLYDEDQRTGGAVHADELGYLWKMKRLPAQKLEGDGIASTTLLRMTSMMSSFIKTGYVATNSYEGSFTRTLNLTGMPFLACRSPMPSKEIFNGTWLPTEKRETNIIFMDIGQDLHVKEGYLGGTEIPFWLKVYQTQRGFKSV</sequence>
<keyword evidence="6" id="KW-0812">Transmembrane</keyword>
<keyword evidence="6" id="KW-0472">Membrane</keyword>
<dbReference type="PANTHER" id="PTHR11559">
    <property type="entry name" value="CARBOXYLESTERASE"/>
    <property type="match status" value="1"/>
</dbReference>
<evidence type="ECO:0000256" key="1">
    <source>
        <dbReference type="ARBA" id="ARBA00005964"/>
    </source>
</evidence>
<dbReference type="InterPro" id="IPR002018">
    <property type="entry name" value="CarbesteraseB"/>
</dbReference>